<evidence type="ECO:0000313" key="2">
    <source>
        <dbReference type="Proteomes" id="UP000251431"/>
    </source>
</evidence>
<sequence>MSFVPLNAMGILREKDEDHWDIDRWENDGGRSLEA</sequence>
<evidence type="ECO:0000313" key="1">
    <source>
        <dbReference type="EMBL" id="SPU00724.1"/>
    </source>
</evidence>
<dbReference type="Proteomes" id="UP000251431">
    <property type="component" value="Unassembled WGS sequence"/>
</dbReference>
<name>A0A2X0XNJ0_9BACI</name>
<dbReference type="AlphaFoldDB" id="A0A2X0XNJ0"/>
<gene>
    <name evidence="1" type="ORF">NCTC7582_03523</name>
</gene>
<reference evidence="1 2" key="1">
    <citation type="submission" date="2018-06" db="EMBL/GenBank/DDBJ databases">
        <authorList>
            <consortium name="Pathogen Informatics"/>
            <person name="Doyle S."/>
        </authorList>
    </citation>
    <scope>NUCLEOTIDE SEQUENCE [LARGE SCALE GENOMIC DNA]</scope>
    <source>
        <strain evidence="1 2">NCTC7582</strain>
    </source>
</reference>
<protein>
    <submittedName>
        <fullName evidence="1">Uncharacterized protein</fullName>
    </submittedName>
</protein>
<proteinExistence type="predicted"/>
<accession>A0A2X0XNJ0</accession>
<dbReference type="EMBL" id="UAQE01000001">
    <property type="protein sequence ID" value="SPU00724.1"/>
    <property type="molecule type" value="Genomic_DNA"/>
</dbReference>
<organism evidence="1 2">
    <name type="scientific">Lysinibacillus capsici</name>
    <dbReference type="NCBI Taxonomy" id="2115968"/>
    <lineage>
        <taxon>Bacteria</taxon>
        <taxon>Bacillati</taxon>
        <taxon>Bacillota</taxon>
        <taxon>Bacilli</taxon>
        <taxon>Bacillales</taxon>
        <taxon>Bacillaceae</taxon>
        <taxon>Lysinibacillus</taxon>
    </lineage>
</organism>